<dbReference type="PANTHER" id="PTHR30619:SF1">
    <property type="entry name" value="RECOMBINATION PROTEIN 2"/>
    <property type="match status" value="1"/>
</dbReference>
<feature type="transmembrane region" description="Helical" evidence="7">
    <location>
        <begin position="265"/>
        <end position="291"/>
    </location>
</feature>
<keyword evidence="4 7" id="KW-1133">Transmembrane helix</keyword>
<feature type="domain" description="Metallo-beta-lactamase" evidence="8">
    <location>
        <begin position="308"/>
        <end position="504"/>
    </location>
</feature>
<dbReference type="PANTHER" id="PTHR30619">
    <property type="entry name" value="DNA INTERNALIZATION/COMPETENCE PROTEIN COMEC/REC2"/>
    <property type="match status" value="1"/>
</dbReference>
<dbReference type="InterPro" id="IPR001279">
    <property type="entry name" value="Metallo-B-lactamas"/>
</dbReference>
<keyword evidence="5 7" id="KW-0472">Membrane</keyword>
<sequence length="550" mass="56643">MLGFVYLLGSAVRLPRWLKAAAGVASLAGFVLLVRPEPSVLRAAVMGSIGVAAVLSGRRRASLSFLALAVLVLLVMDPWLAANYSFILSVLATLSLVLLGPACSRWLQRFLPVPLAHAVAMPTAAQVFCAPVIVQLQPELALYSIPANVAAGPVVPFITITGMVGTALLPLLPGPGTVVLHAAGWMTLWVAAVARWFSELPLAAVPWAGGPVGAAGAAAGGLALLWGIRRMAADSRSGTDRGTEAGPPETGTGRGHSGSGARGPILRLACGTAVPALLLGAVAGLVASLLVPGSPRQSWDVAACDVGQGDGVAVRTGERSAIVVDAGPETDMMGRCLDGLGVERIDVLVLTHMHLDHYGGIDGVLAGRQTERVLYSSAKEALPEAVHASLQAHGLAAERASAGLTGSSGAADWTVHWPAEDSAGLSENDSSLVVEIKLRVDTGGEVRMLLTGDLEQEQLPRLTRYLGPEFTVDVLKISHHGARNGGTALITDLQPAAALISVGAENDYGHPAAEILSALRAAGVQVLRTDQLGTVLLDADHGRLSVLTGR</sequence>
<keyword evidence="3 7" id="KW-0812">Transmembrane</keyword>
<evidence type="ECO:0000256" key="1">
    <source>
        <dbReference type="ARBA" id="ARBA00004651"/>
    </source>
</evidence>
<evidence type="ECO:0000313" key="10">
    <source>
        <dbReference type="Proteomes" id="UP000829069"/>
    </source>
</evidence>
<dbReference type="InterPro" id="IPR035681">
    <property type="entry name" value="ComA-like_MBL"/>
</dbReference>
<protein>
    <submittedName>
        <fullName evidence="9">ComEC/Rec2 family competence protein</fullName>
    </submittedName>
</protein>
<comment type="subcellular location">
    <subcellularLocation>
        <location evidence="1">Cell membrane</location>
        <topology evidence="1">Multi-pass membrane protein</topology>
    </subcellularLocation>
</comment>
<evidence type="ECO:0000256" key="7">
    <source>
        <dbReference type="SAM" id="Phobius"/>
    </source>
</evidence>
<dbReference type="Pfam" id="PF00753">
    <property type="entry name" value="Lactamase_B"/>
    <property type="match status" value="1"/>
</dbReference>
<evidence type="ECO:0000256" key="4">
    <source>
        <dbReference type="ARBA" id="ARBA00022989"/>
    </source>
</evidence>
<evidence type="ECO:0000256" key="3">
    <source>
        <dbReference type="ARBA" id="ARBA00022692"/>
    </source>
</evidence>
<feature type="transmembrane region" description="Helical" evidence="7">
    <location>
        <begin position="115"/>
        <end position="134"/>
    </location>
</feature>
<feature type="transmembrane region" description="Helical" evidence="7">
    <location>
        <begin position="40"/>
        <end position="56"/>
    </location>
</feature>
<dbReference type="EMBL" id="CP093326">
    <property type="protein sequence ID" value="UNK44365.1"/>
    <property type="molecule type" value="Genomic_DNA"/>
</dbReference>
<reference evidence="9 10" key="1">
    <citation type="submission" date="2022-03" db="EMBL/GenBank/DDBJ databases">
        <title>Isotopic signatures of nitrous oxide derived from detoxification processes.</title>
        <authorList>
            <person name="Behrendt U."/>
            <person name="Buchen C."/>
            <person name="Well R."/>
            <person name="Ulrich A."/>
            <person name="Rohe L."/>
            <person name="Kolb S."/>
            <person name="Schloter M."/>
            <person name="Horn M.A."/>
            <person name="Augustin J."/>
        </authorList>
    </citation>
    <scope>NUCLEOTIDE SEQUENCE [LARGE SCALE GENOMIC DNA]</scope>
    <source>
        <strain evidence="9 10">S4-C24</strain>
    </source>
</reference>
<evidence type="ECO:0000256" key="6">
    <source>
        <dbReference type="SAM" id="MobiDB-lite"/>
    </source>
</evidence>
<feature type="transmembrane region" description="Helical" evidence="7">
    <location>
        <begin position="154"/>
        <end position="172"/>
    </location>
</feature>
<evidence type="ECO:0000256" key="2">
    <source>
        <dbReference type="ARBA" id="ARBA00022475"/>
    </source>
</evidence>
<dbReference type="NCBIfam" id="TIGR00360">
    <property type="entry name" value="ComEC_N-term"/>
    <property type="match status" value="1"/>
</dbReference>
<feature type="transmembrane region" description="Helical" evidence="7">
    <location>
        <begin position="204"/>
        <end position="228"/>
    </location>
</feature>
<dbReference type="CDD" id="cd07731">
    <property type="entry name" value="ComA-like_MBL-fold"/>
    <property type="match status" value="1"/>
</dbReference>
<organism evidence="9 10">
    <name type="scientific">Arthrobacter sulfonylureivorans</name>
    <dbReference type="NCBI Taxonomy" id="2486855"/>
    <lineage>
        <taxon>Bacteria</taxon>
        <taxon>Bacillati</taxon>
        <taxon>Actinomycetota</taxon>
        <taxon>Actinomycetes</taxon>
        <taxon>Micrococcales</taxon>
        <taxon>Micrococcaceae</taxon>
        <taxon>Arthrobacter</taxon>
    </lineage>
</organism>
<evidence type="ECO:0000313" key="9">
    <source>
        <dbReference type="EMBL" id="UNK44365.1"/>
    </source>
</evidence>
<dbReference type="InterPro" id="IPR004477">
    <property type="entry name" value="ComEC_N"/>
</dbReference>
<proteinExistence type="predicted"/>
<feature type="transmembrane region" description="Helical" evidence="7">
    <location>
        <begin position="86"/>
        <end position="103"/>
    </location>
</feature>
<dbReference type="InterPro" id="IPR052159">
    <property type="entry name" value="Competence_DNA_uptake"/>
</dbReference>
<dbReference type="Gene3D" id="3.60.15.10">
    <property type="entry name" value="Ribonuclease Z/Hydroxyacylglutathione hydrolase-like"/>
    <property type="match status" value="1"/>
</dbReference>
<name>A0ABY3W2Y0_9MICC</name>
<dbReference type="InterPro" id="IPR036866">
    <property type="entry name" value="RibonucZ/Hydroxyglut_hydro"/>
</dbReference>
<dbReference type="Pfam" id="PF03772">
    <property type="entry name" value="Competence"/>
    <property type="match status" value="1"/>
</dbReference>
<keyword evidence="2" id="KW-1003">Cell membrane</keyword>
<dbReference type="SMART" id="SM00849">
    <property type="entry name" value="Lactamase_B"/>
    <property type="match status" value="1"/>
</dbReference>
<accession>A0ABY3W2Y0</accession>
<evidence type="ECO:0000256" key="5">
    <source>
        <dbReference type="ARBA" id="ARBA00023136"/>
    </source>
</evidence>
<feature type="transmembrane region" description="Helical" evidence="7">
    <location>
        <begin position="179"/>
        <end position="198"/>
    </location>
</feature>
<feature type="region of interest" description="Disordered" evidence="6">
    <location>
        <begin position="235"/>
        <end position="259"/>
    </location>
</feature>
<keyword evidence="10" id="KW-1185">Reference proteome</keyword>
<gene>
    <name evidence="9" type="ORF">MNQ99_10125</name>
</gene>
<feature type="transmembrane region" description="Helical" evidence="7">
    <location>
        <begin position="63"/>
        <end position="80"/>
    </location>
</feature>
<evidence type="ECO:0000259" key="8">
    <source>
        <dbReference type="SMART" id="SM00849"/>
    </source>
</evidence>
<dbReference type="Proteomes" id="UP000829069">
    <property type="component" value="Chromosome"/>
</dbReference>
<dbReference type="SUPFAM" id="SSF56281">
    <property type="entry name" value="Metallo-hydrolase/oxidoreductase"/>
    <property type="match status" value="1"/>
</dbReference>